<dbReference type="GO" id="GO:0009311">
    <property type="term" value="P:oligosaccharide metabolic process"/>
    <property type="evidence" value="ECO:0007669"/>
    <property type="project" value="InterPro"/>
</dbReference>
<dbReference type="AlphaFoldDB" id="A0A1S3H0I2"/>
<dbReference type="OrthoDB" id="14419at2759"/>
<protein>
    <submittedName>
        <fullName evidence="3">Uncharacterized protein YMR196W</fullName>
    </submittedName>
</protein>
<dbReference type="InParanoid" id="A0A1S3H0I2"/>
<reference evidence="3" key="1">
    <citation type="submission" date="2025-08" db="UniProtKB">
        <authorList>
            <consortium name="RefSeq"/>
        </authorList>
    </citation>
    <scope>IDENTIFICATION</scope>
    <source>
        <tissue evidence="3">Gonads</tissue>
    </source>
</reference>
<name>A0A1S3H0I2_LINAN</name>
<evidence type="ECO:0000313" key="3">
    <source>
        <dbReference type="RefSeq" id="XP_013379442.1"/>
    </source>
</evidence>
<dbReference type="STRING" id="7574.A0A1S3H0I2"/>
<proteinExistence type="predicted"/>
<keyword evidence="2" id="KW-1185">Reference proteome</keyword>
<dbReference type="GeneID" id="106150953"/>
<dbReference type="SUPFAM" id="SSF48208">
    <property type="entry name" value="Six-hairpin glycosidases"/>
    <property type="match status" value="1"/>
</dbReference>
<dbReference type="RefSeq" id="XP_013379442.1">
    <property type="nucleotide sequence ID" value="XM_013523988.1"/>
</dbReference>
<dbReference type="KEGG" id="lak:106150953"/>
<dbReference type="Pfam" id="PF22422">
    <property type="entry name" value="MGH1-like_GH"/>
    <property type="match status" value="1"/>
</dbReference>
<dbReference type="GO" id="GO:0004573">
    <property type="term" value="F:Glc3Man9GlcNAc2 oligosaccharide glucosidase activity"/>
    <property type="evidence" value="ECO:0007669"/>
    <property type="project" value="InterPro"/>
</dbReference>
<accession>A0A1S3H0I2</accession>
<feature type="domain" description="Mannosylglycerate hydrolase MGH1-like glycoside hydrolase" evidence="1">
    <location>
        <begin position="429"/>
        <end position="869"/>
    </location>
</feature>
<dbReference type="Proteomes" id="UP000085678">
    <property type="component" value="Unplaced"/>
</dbReference>
<dbReference type="InterPro" id="IPR008928">
    <property type="entry name" value="6-hairpin_glycosidase_sf"/>
</dbReference>
<evidence type="ECO:0000313" key="2">
    <source>
        <dbReference type="Proteomes" id="UP000085678"/>
    </source>
</evidence>
<gene>
    <name evidence="3" type="primary">LOC106150953</name>
</gene>
<dbReference type="InterPro" id="IPR004888">
    <property type="entry name" value="Glycoside_hydrolase_63"/>
</dbReference>
<dbReference type="PANTHER" id="PTHR10412">
    <property type="entry name" value="MANNOSYL-OLIGOSACCHARIDE GLUCOSIDASE"/>
    <property type="match status" value="1"/>
</dbReference>
<evidence type="ECO:0000259" key="1">
    <source>
        <dbReference type="Pfam" id="PF22422"/>
    </source>
</evidence>
<dbReference type="OMA" id="ERTKYWK"/>
<dbReference type="InterPro" id="IPR054491">
    <property type="entry name" value="MGH1-like_GH"/>
</dbReference>
<dbReference type="PANTHER" id="PTHR10412:SF10">
    <property type="entry name" value="GLYCOSYL HYDROLASE FAMILY 63 C-TERMINAL DOMAIN-CONTAINING PROTEIN"/>
    <property type="match status" value="1"/>
</dbReference>
<organism evidence="2 3">
    <name type="scientific">Lingula anatina</name>
    <name type="common">Brachiopod</name>
    <name type="synonym">Lingula unguis</name>
    <dbReference type="NCBI Taxonomy" id="7574"/>
    <lineage>
        <taxon>Eukaryota</taxon>
        <taxon>Metazoa</taxon>
        <taxon>Spiralia</taxon>
        <taxon>Lophotrochozoa</taxon>
        <taxon>Brachiopoda</taxon>
        <taxon>Linguliformea</taxon>
        <taxon>Lingulata</taxon>
        <taxon>Lingulida</taxon>
        <taxon>Linguloidea</taxon>
        <taxon>Lingulidae</taxon>
        <taxon>Lingula</taxon>
    </lineage>
</organism>
<sequence length="886" mass="103225">MEDKRLEEDRHRKKNWKRWGPYLSERQWGTVREDYSADGACWDYLPHDNARSVAYRWGEDGLLGITDRQCRLCLSLALWNGKDPILKERLFGLTGPEGNHGEDVKECYYYLDSTPTHSYMKMLYKYPQSEYPYSLLVEENRKRGLSDPEYELEDTGVFDENRYWDVTAEYAKNTPSDVLCRYTVANRGPEEATLHVIPVLWYRNTWIWGCKHEGCTKKPSIKQHKAGELHCSHETLGQTTFIADKDPSGKLPAFLFTENETNYRRLYNVDNYTPYTKDAFHRYIVNGEKDAVNHKSRGTKVGVHYMATVKPGEQQTFQVRFFLQSEKPDTNSCFSSESFDKVFAQRMKEADEFYEKAIPNKCPQQRAVARQAYAGLLWSKQFYHYIIKDWLSGDPEMPAPPRERFEGRNKEWGHLFNRDVISMPDKWEYPWYASWDLAFHMLPFAAIDIDFAKDQLLLFLREWYMHPNGQIPAYEFAFGDVNPPVHAWAVRKVYKATGPRGSRDHRFLARCFQKLILNFTWWVNRKDPEGKNLFSGGFLGLDNIGVFDRSKPLPHGGHLEQADGTAWMAFFCVIMLDIALELAEVDPVYEDMASKFFEHFVAIMDAMNKLSGGKGLWDEDDGFYYDQIKFGSKTEILKLRSMVGLVPLFSCLVLEESRIKKLTGFYKRTKWFLENRKDLADQISLMTTETGNKENLLLAIPTKEQLVRVLEYLLDEKEFLSPYGIRSLSKIYEKYPFVMYFDLDEKRVEYAPGESTTVLFGGNSNWRGPIWLCMNYLIVEVLKRYDFFYGDSLKVDFPTGSGNSMRLNSVADKLSERLTRIFLPDEDGRRPCHGNASKYAQDPHWKDLVLFYEYFHAEDGRGCGASHQTGWTALVVDFLRACIPEK</sequence>
<dbReference type="Gene3D" id="1.50.10.10">
    <property type="match status" value="1"/>
</dbReference>
<dbReference type="InterPro" id="IPR012341">
    <property type="entry name" value="6hp_glycosidase-like_sf"/>
</dbReference>